<feature type="chain" id="PRO_5002983106" description="Peptidase A4 family protein" evidence="2">
    <location>
        <begin position="29"/>
        <end position="246"/>
    </location>
</feature>
<dbReference type="SUPFAM" id="SSF49899">
    <property type="entry name" value="Concanavalin A-like lectins/glucanases"/>
    <property type="match status" value="1"/>
</dbReference>
<dbReference type="Gene3D" id="2.60.120.700">
    <property type="entry name" value="Peptidase G1"/>
    <property type="match status" value="1"/>
</dbReference>
<dbReference type="HOGENOM" id="CLU_076823_1_0_11"/>
<evidence type="ECO:0000256" key="2">
    <source>
        <dbReference type="SAM" id="SignalP"/>
    </source>
</evidence>
<name>C7QC30_CATAD</name>
<dbReference type="RefSeq" id="WP_015792378.1">
    <property type="nucleotide sequence ID" value="NC_013131.1"/>
</dbReference>
<gene>
    <name evidence="3" type="ordered locus">Caci_3747</name>
</gene>
<reference evidence="3 4" key="1">
    <citation type="journal article" date="2009" name="Stand. Genomic Sci.">
        <title>Complete genome sequence of Catenulispora acidiphila type strain (ID 139908).</title>
        <authorList>
            <person name="Copeland A."/>
            <person name="Lapidus A."/>
            <person name="Glavina Del Rio T."/>
            <person name="Nolan M."/>
            <person name="Lucas S."/>
            <person name="Chen F."/>
            <person name="Tice H."/>
            <person name="Cheng J.F."/>
            <person name="Bruce D."/>
            <person name="Goodwin L."/>
            <person name="Pitluck S."/>
            <person name="Mikhailova N."/>
            <person name="Pati A."/>
            <person name="Ivanova N."/>
            <person name="Mavromatis K."/>
            <person name="Chen A."/>
            <person name="Palaniappan K."/>
            <person name="Chain P."/>
            <person name="Land M."/>
            <person name="Hauser L."/>
            <person name="Chang Y.J."/>
            <person name="Jeffries C.D."/>
            <person name="Chertkov O."/>
            <person name="Brettin T."/>
            <person name="Detter J.C."/>
            <person name="Han C."/>
            <person name="Ali Z."/>
            <person name="Tindall B.J."/>
            <person name="Goker M."/>
            <person name="Bristow J."/>
            <person name="Eisen J.A."/>
            <person name="Markowitz V."/>
            <person name="Hugenholtz P."/>
            <person name="Kyrpides N.C."/>
            <person name="Klenk H.P."/>
        </authorList>
    </citation>
    <scope>NUCLEOTIDE SEQUENCE [LARGE SCALE GENOMIC DNA]</scope>
    <source>
        <strain evidence="4">DSM 44928 / JCM 14897 / NBRC 102108 / NRRL B-24433 / ID139908</strain>
    </source>
</reference>
<dbReference type="PANTHER" id="PTHR37536">
    <property type="entry name" value="PUTATIVE (AFU_ORTHOLOGUE AFUA_3G02970)-RELATED"/>
    <property type="match status" value="1"/>
</dbReference>
<dbReference type="GO" id="GO:0006508">
    <property type="term" value="P:proteolysis"/>
    <property type="evidence" value="ECO:0007669"/>
    <property type="project" value="InterPro"/>
</dbReference>
<evidence type="ECO:0000256" key="1">
    <source>
        <dbReference type="PIRSR" id="PIRSR600250-50"/>
    </source>
</evidence>
<sequence length="246" mass="25522" precursor="true">MAHKAAIRRSVLALTGALPMMLPVTAAAAGTTFNAPMSGAISHVFHSSSNNWSGYAVTGKKFTSVSASWTQPAATCSSKTTYSSFWVGLDGDGSNSVEQTGSEVDCSSGRAQYYSWYEMYPAYPVNFSNTVRAGDHFTASVTNTGGANFTLVLTDSTQGWTHTINKTLNNPALASAEVIAEAPSSSSGVLPLTNYGTINFTAAKANGASMAGQNPDPITMASGSTTKATVSSISSSGAFSDTWHHN</sequence>
<evidence type="ECO:0008006" key="5">
    <source>
        <dbReference type="Google" id="ProtNLM"/>
    </source>
</evidence>
<proteinExistence type="predicted"/>
<dbReference type="EMBL" id="CP001700">
    <property type="protein sequence ID" value="ACU72649.1"/>
    <property type="molecule type" value="Genomic_DNA"/>
</dbReference>
<organism evidence="3 4">
    <name type="scientific">Catenulispora acidiphila (strain DSM 44928 / JCM 14897 / NBRC 102108 / NRRL B-24433 / ID139908)</name>
    <dbReference type="NCBI Taxonomy" id="479433"/>
    <lineage>
        <taxon>Bacteria</taxon>
        <taxon>Bacillati</taxon>
        <taxon>Actinomycetota</taxon>
        <taxon>Actinomycetes</taxon>
        <taxon>Catenulisporales</taxon>
        <taxon>Catenulisporaceae</taxon>
        <taxon>Catenulispora</taxon>
    </lineage>
</organism>
<protein>
    <recommendedName>
        <fullName evidence="5">Peptidase A4 family protein</fullName>
    </recommendedName>
</protein>
<feature type="signal peptide" evidence="2">
    <location>
        <begin position="1"/>
        <end position="28"/>
    </location>
</feature>
<feature type="active site" description="Proton acceptor" evidence="1">
    <location>
        <position position="181"/>
    </location>
</feature>
<dbReference type="GO" id="GO:0070007">
    <property type="term" value="F:glutamic-type endopeptidase activity"/>
    <property type="evidence" value="ECO:0007669"/>
    <property type="project" value="InterPro"/>
</dbReference>
<dbReference type="CDD" id="cd13426">
    <property type="entry name" value="Peptidase_G1"/>
    <property type="match status" value="1"/>
</dbReference>
<accession>C7QC30</accession>
<dbReference type="OrthoDB" id="3851096at2"/>
<dbReference type="InterPro" id="IPR013320">
    <property type="entry name" value="ConA-like_dom_sf"/>
</dbReference>
<keyword evidence="4" id="KW-1185">Reference proteome</keyword>
<dbReference type="Proteomes" id="UP000000851">
    <property type="component" value="Chromosome"/>
</dbReference>
<dbReference type="Pfam" id="PF01828">
    <property type="entry name" value="Peptidase_A4"/>
    <property type="match status" value="1"/>
</dbReference>
<dbReference type="AlphaFoldDB" id="C7QC30"/>
<dbReference type="InterPro" id="IPR000250">
    <property type="entry name" value="Peptidase_G1"/>
</dbReference>
<dbReference type="KEGG" id="cai:Caci_3747"/>
<dbReference type="STRING" id="479433.Caci_3747"/>
<evidence type="ECO:0000313" key="4">
    <source>
        <dbReference type="Proteomes" id="UP000000851"/>
    </source>
</evidence>
<dbReference type="InParanoid" id="C7QC30"/>
<dbReference type="InterPro" id="IPR038656">
    <property type="entry name" value="Peptidase_G1_sf"/>
</dbReference>
<keyword evidence="2" id="KW-0732">Signal</keyword>
<dbReference type="eggNOG" id="ENOG502ZAYC">
    <property type="taxonomic scope" value="Bacteria"/>
</dbReference>
<evidence type="ECO:0000313" key="3">
    <source>
        <dbReference type="EMBL" id="ACU72649.1"/>
    </source>
</evidence>
<dbReference type="MEROPS" id="G01.006"/>
<dbReference type="PANTHER" id="PTHR37536:SF1">
    <property type="entry name" value="ASPERGILLOPEPSIN, PUTAITVE (AFU_ORTHOLOGUE AFUA_7G01200)"/>
    <property type="match status" value="1"/>
</dbReference>